<dbReference type="AlphaFoldDB" id="A0AAE3ZVG9"/>
<reference evidence="3 4" key="1">
    <citation type="submission" date="2023-07" db="EMBL/GenBank/DDBJ databases">
        <title>Sequencing the genomes of 1000 actinobacteria strains.</title>
        <authorList>
            <person name="Klenk H.-P."/>
        </authorList>
    </citation>
    <scope>NUCLEOTIDE SEQUENCE [LARGE SCALE GENOMIC DNA]</scope>
    <source>
        <strain evidence="3 4">DSM 44711</strain>
    </source>
</reference>
<dbReference type="Proteomes" id="UP001183629">
    <property type="component" value="Unassembled WGS sequence"/>
</dbReference>
<dbReference type="EMBL" id="JAVDYC010000001">
    <property type="protein sequence ID" value="MDR7325445.1"/>
    <property type="molecule type" value="Genomic_DNA"/>
</dbReference>
<feature type="domain" description="DUF305" evidence="2">
    <location>
        <begin position="50"/>
        <end position="189"/>
    </location>
</feature>
<accession>A0AAE3ZVG9</accession>
<evidence type="ECO:0000256" key="1">
    <source>
        <dbReference type="SAM" id="SignalP"/>
    </source>
</evidence>
<dbReference type="InterPro" id="IPR005183">
    <property type="entry name" value="DUF305_CopM-like"/>
</dbReference>
<dbReference type="Gene3D" id="1.20.1260.10">
    <property type="match status" value="1"/>
</dbReference>
<sequence>MRALSMAPWTALVVPVLALAVGCSGPAPETAPLPPPSVAATAATTFNGTDVAWIQLMIPMTEQLVPLLEIGAERAGEQPLRDLAARLRDTHRAEAGELRALLARTGLPDVNPHEGHNMPGMVTPDEVTALSQARGAAFDEGFTTSLRDYLAQVAMVSGSESEVGADPQTTALAARIAADREKDLAALDTAAQAS</sequence>
<dbReference type="Pfam" id="PF03713">
    <property type="entry name" value="DUF305"/>
    <property type="match status" value="1"/>
</dbReference>
<feature type="signal peptide" evidence="1">
    <location>
        <begin position="1"/>
        <end position="20"/>
    </location>
</feature>
<keyword evidence="1" id="KW-0732">Signal</keyword>
<keyword evidence="4" id="KW-1185">Reference proteome</keyword>
<dbReference type="RefSeq" id="WP_310420179.1">
    <property type="nucleotide sequence ID" value="NZ_JAVDYC010000001.1"/>
</dbReference>
<evidence type="ECO:0000259" key="2">
    <source>
        <dbReference type="Pfam" id="PF03713"/>
    </source>
</evidence>
<protein>
    <submittedName>
        <fullName evidence="3">Uncharacterized protein (DUF305 family)</fullName>
    </submittedName>
</protein>
<name>A0AAE3ZVG9_9ACTN</name>
<dbReference type="InterPro" id="IPR012347">
    <property type="entry name" value="Ferritin-like"/>
</dbReference>
<dbReference type="PROSITE" id="PS51257">
    <property type="entry name" value="PROKAR_LIPOPROTEIN"/>
    <property type="match status" value="1"/>
</dbReference>
<comment type="caution">
    <text evidence="3">The sequence shown here is derived from an EMBL/GenBank/DDBJ whole genome shotgun (WGS) entry which is preliminary data.</text>
</comment>
<organism evidence="3 4">
    <name type="scientific">Catenuloplanes niger</name>
    <dbReference type="NCBI Taxonomy" id="587534"/>
    <lineage>
        <taxon>Bacteria</taxon>
        <taxon>Bacillati</taxon>
        <taxon>Actinomycetota</taxon>
        <taxon>Actinomycetes</taxon>
        <taxon>Micromonosporales</taxon>
        <taxon>Micromonosporaceae</taxon>
        <taxon>Catenuloplanes</taxon>
    </lineage>
</organism>
<evidence type="ECO:0000313" key="3">
    <source>
        <dbReference type="EMBL" id="MDR7325445.1"/>
    </source>
</evidence>
<proteinExistence type="predicted"/>
<gene>
    <name evidence="3" type="ORF">J2S44_005695</name>
</gene>
<feature type="chain" id="PRO_5041970295" evidence="1">
    <location>
        <begin position="21"/>
        <end position="194"/>
    </location>
</feature>
<evidence type="ECO:0000313" key="4">
    <source>
        <dbReference type="Proteomes" id="UP001183629"/>
    </source>
</evidence>